<dbReference type="InterPro" id="IPR011006">
    <property type="entry name" value="CheY-like_superfamily"/>
</dbReference>
<evidence type="ECO:0000313" key="4">
    <source>
        <dbReference type="Proteomes" id="UP001632038"/>
    </source>
</evidence>
<evidence type="ECO:0000259" key="2">
    <source>
        <dbReference type="PROSITE" id="PS50110"/>
    </source>
</evidence>
<name>A0ABD3CHZ8_9LAMI</name>
<dbReference type="InterPro" id="IPR001789">
    <property type="entry name" value="Sig_transdc_resp-reg_receiver"/>
</dbReference>
<evidence type="ECO:0000313" key="3">
    <source>
        <dbReference type="EMBL" id="KAL3629202.1"/>
    </source>
</evidence>
<dbReference type="EMBL" id="JAVIJP010000034">
    <property type="protein sequence ID" value="KAL3629202.1"/>
    <property type="molecule type" value="Genomic_DNA"/>
</dbReference>
<feature type="domain" description="Response regulatory" evidence="2">
    <location>
        <begin position="1"/>
        <end position="72"/>
    </location>
</feature>
<dbReference type="Gene3D" id="3.40.50.2300">
    <property type="match status" value="1"/>
</dbReference>
<dbReference type="AlphaFoldDB" id="A0ABD3CHZ8"/>
<dbReference type="PROSITE" id="PS50110">
    <property type="entry name" value="RESPONSE_REGULATORY"/>
    <property type="match status" value="1"/>
</dbReference>
<comment type="caution">
    <text evidence="1">Lacks conserved residue(s) required for the propagation of feature annotation.</text>
</comment>
<gene>
    <name evidence="3" type="ORF">CASFOL_026424</name>
</gene>
<protein>
    <recommendedName>
        <fullName evidence="2">Response regulatory domain-containing protein</fullName>
    </recommendedName>
</protein>
<dbReference type="SUPFAM" id="SSF52172">
    <property type="entry name" value="CheY-like"/>
    <property type="match status" value="1"/>
</dbReference>
<sequence length="72" mass="7913">MSEKVSQAMEVLGIGDGDEFHGLKIIDTVDLVCTNDCMLPDMSGYELLMKMKESLITKDVPVVVFVSTSDQD</sequence>
<organism evidence="3 4">
    <name type="scientific">Castilleja foliolosa</name>
    <dbReference type="NCBI Taxonomy" id="1961234"/>
    <lineage>
        <taxon>Eukaryota</taxon>
        <taxon>Viridiplantae</taxon>
        <taxon>Streptophyta</taxon>
        <taxon>Embryophyta</taxon>
        <taxon>Tracheophyta</taxon>
        <taxon>Spermatophyta</taxon>
        <taxon>Magnoliopsida</taxon>
        <taxon>eudicotyledons</taxon>
        <taxon>Gunneridae</taxon>
        <taxon>Pentapetalae</taxon>
        <taxon>asterids</taxon>
        <taxon>lamiids</taxon>
        <taxon>Lamiales</taxon>
        <taxon>Orobanchaceae</taxon>
        <taxon>Pedicularideae</taxon>
        <taxon>Castillejinae</taxon>
        <taxon>Castilleja</taxon>
    </lineage>
</organism>
<comment type="caution">
    <text evidence="3">The sequence shown here is derived from an EMBL/GenBank/DDBJ whole genome shotgun (WGS) entry which is preliminary data.</text>
</comment>
<proteinExistence type="predicted"/>
<keyword evidence="4" id="KW-1185">Reference proteome</keyword>
<dbReference type="Proteomes" id="UP001632038">
    <property type="component" value="Unassembled WGS sequence"/>
</dbReference>
<accession>A0ABD3CHZ8</accession>
<evidence type="ECO:0000256" key="1">
    <source>
        <dbReference type="PROSITE-ProRule" id="PRU00169"/>
    </source>
</evidence>
<reference evidence="4" key="1">
    <citation type="journal article" date="2024" name="IScience">
        <title>Strigolactones Initiate the Formation of Haustorium-like Structures in Castilleja.</title>
        <authorList>
            <person name="Buerger M."/>
            <person name="Peterson D."/>
            <person name="Chory J."/>
        </authorList>
    </citation>
    <scope>NUCLEOTIDE SEQUENCE [LARGE SCALE GENOMIC DNA]</scope>
</reference>